<feature type="transmembrane region" description="Helical" evidence="10">
    <location>
        <begin position="110"/>
        <end position="132"/>
    </location>
</feature>
<dbReference type="GO" id="GO:0005886">
    <property type="term" value="C:plasma membrane"/>
    <property type="evidence" value="ECO:0007669"/>
    <property type="project" value="TreeGrafter"/>
</dbReference>
<evidence type="ECO:0000256" key="1">
    <source>
        <dbReference type="ARBA" id="ARBA00004141"/>
    </source>
</evidence>
<keyword evidence="9" id="KW-0807">Transducer</keyword>
<dbReference type="EMBL" id="GU129940">
    <property type="protein sequence ID" value="ACZ51493.1"/>
    <property type="molecule type" value="Genomic_DNA"/>
</dbReference>
<keyword evidence="7 10" id="KW-0472">Membrane</keyword>
<reference evidence="11" key="1">
    <citation type="submission" date="2009-10" db="EMBL/GenBank/DDBJ databases">
        <title>The Mating Type Locus (MAT) and Sexual Reproduction of Cryptococcus heveanensis: Insights into the Evolution of Sex and Sex-Determining Chromosomal Regions in Fungi.</title>
        <authorList>
            <person name="Metin B."/>
            <person name="Findley K."/>
            <person name="Heitman J."/>
        </authorList>
    </citation>
    <scope>NUCLEOTIDE SEQUENCE</scope>
    <source>
        <strain evidence="11">BCC8398</strain>
    </source>
</reference>
<evidence type="ECO:0000313" key="11">
    <source>
        <dbReference type="EMBL" id="ACZ51493.1"/>
    </source>
</evidence>
<dbReference type="PANTHER" id="PTHR28097:SF1">
    <property type="entry name" value="PHEROMONE A FACTOR RECEPTOR"/>
    <property type="match status" value="1"/>
</dbReference>
<evidence type="ECO:0000256" key="3">
    <source>
        <dbReference type="ARBA" id="ARBA00022507"/>
    </source>
</evidence>
<feature type="transmembrane region" description="Helical" evidence="10">
    <location>
        <begin position="6"/>
        <end position="23"/>
    </location>
</feature>
<evidence type="ECO:0000256" key="6">
    <source>
        <dbReference type="ARBA" id="ARBA00023040"/>
    </source>
</evidence>
<gene>
    <name evidence="11" type="primary">STE3</name>
</gene>
<feature type="non-terminal residue" evidence="11">
    <location>
        <position position="133"/>
    </location>
</feature>
<dbReference type="GO" id="GO:0000750">
    <property type="term" value="P:pheromone-dependent signal transduction involved in conjugation with cellular fusion"/>
    <property type="evidence" value="ECO:0007669"/>
    <property type="project" value="TreeGrafter"/>
</dbReference>
<organism evidence="11">
    <name type="scientific">Kwoniella heveanensis</name>
    <dbReference type="NCBI Taxonomy" id="89924"/>
    <lineage>
        <taxon>Eukaryota</taxon>
        <taxon>Fungi</taxon>
        <taxon>Dikarya</taxon>
        <taxon>Basidiomycota</taxon>
        <taxon>Agaricomycotina</taxon>
        <taxon>Tremellomycetes</taxon>
        <taxon>Tremellales</taxon>
        <taxon>Cryptococcaceae</taxon>
        <taxon>Kwoniella</taxon>
    </lineage>
</organism>
<proteinExistence type="inferred from homology"/>
<dbReference type="AlphaFoldDB" id="D1MBK5"/>
<evidence type="ECO:0000256" key="5">
    <source>
        <dbReference type="ARBA" id="ARBA00022989"/>
    </source>
</evidence>
<dbReference type="InterPro" id="IPR001546">
    <property type="entry name" value="GPCR_Pheromne_A_rcpt"/>
</dbReference>
<dbReference type="GO" id="GO:0004933">
    <property type="term" value="F:mating-type a-factor pheromone receptor activity"/>
    <property type="evidence" value="ECO:0007669"/>
    <property type="project" value="InterPro"/>
</dbReference>
<keyword evidence="3" id="KW-0589">Pheromone response</keyword>
<comment type="similarity">
    <text evidence="2">Belongs to the G-protein coupled receptor 4 family.</text>
</comment>
<evidence type="ECO:0000256" key="2">
    <source>
        <dbReference type="ARBA" id="ARBA00011085"/>
    </source>
</evidence>
<keyword evidence="6" id="KW-0297">G-protein coupled receptor</keyword>
<evidence type="ECO:0000256" key="8">
    <source>
        <dbReference type="ARBA" id="ARBA00023170"/>
    </source>
</evidence>
<dbReference type="PRINTS" id="PR00899">
    <property type="entry name" value="GPCRSTE3"/>
</dbReference>
<keyword evidence="8" id="KW-0675">Receptor</keyword>
<name>D1MBK5_9TREE</name>
<evidence type="ECO:0000256" key="9">
    <source>
        <dbReference type="ARBA" id="ARBA00023224"/>
    </source>
</evidence>
<comment type="subcellular location">
    <subcellularLocation>
        <location evidence="1">Membrane</location>
        <topology evidence="1">Multi-pass membrane protein</topology>
    </subcellularLocation>
</comment>
<sequence>MRHPDYPIWSFIAILLVALPAPWHLRARNVATLCLICWLVIANSCTFVNSLIWDGNYSDKSPVWCDISSRIHLLVNYAIPACSLAQMRRLESVASSRRSLISARDRKRRLLQEIGLCILVPVILTGLCVVVQG</sequence>
<feature type="transmembrane region" description="Helical" evidence="10">
    <location>
        <begin position="30"/>
        <end position="53"/>
    </location>
</feature>
<evidence type="ECO:0000256" key="7">
    <source>
        <dbReference type="ARBA" id="ARBA00023136"/>
    </source>
</evidence>
<accession>D1MBK5</accession>
<evidence type="ECO:0000256" key="10">
    <source>
        <dbReference type="SAM" id="Phobius"/>
    </source>
</evidence>
<evidence type="ECO:0000256" key="4">
    <source>
        <dbReference type="ARBA" id="ARBA00022692"/>
    </source>
</evidence>
<dbReference type="PRINTS" id="PR00900">
    <property type="entry name" value="PHEROMONEAR"/>
</dbReference>
<keyword evidence="5 10" id="KW-1133">Transmembrane helix</keyword>
<dbReference type="Pfam" id="PF02076">
    <property type="entry name" value="STE3"/>
    <property type="match status" value="1"/>
</dbReference>
<dbReference type="InterPro" id="IPR001499">
    <property type="entry name" value="GPCR_STE3"/>
</dbReference>
<dbReference type="PANTHER" id="PTHR28097">
    <property type="entry name" value="PHEROMONE A FACTOR RECEPTOR"/>
    <property type="match status" value="1"/>
</dbReference>
<keyword evidence="4 10" id="KW-0812">Transmembrane</keyword>
<protein>
    <submittedName>
        <fullName evidence="11">Ste3</fullName>
    </submittedName>
</protein>